<evidence type="ECO:0000256" key="2">
    <source>
        <dbReference type="ARBA" id="ARBA00006006"/>
    </source>
</evidence>
<keyword evidence="9 12" id="KW-0865">Zymogen</keyword>
<comment type="cofactor">
    <cofactor evidence="11">
        <name>Zn(2+)</name>
        <dbReference type="ChEBI" id="CHEBI:29105"/>
    </cofactor>
    <text evidence="11">Binds 1 zinc ion per subunit.</text>
</comment>
<dbReference type="Proteomes" id="UP000320762">
    <property type="component" value="Unassembled WGS sequence"/>
</dbReference>
<keyword evidence="3 12" id="KW-0964">Secreted</keyword>
<proteinExistence type="inferred from homology"/>
<dbReference type="PANTHER" id="PTHR33478:SF1">
    <property type="entry name" value="EXTRACELLULAR METALLOPROTEINASE MEP"/>
    <property type="match status" value="1"/>
</dbReference>
<reference evidence="13 14" key="1">
    <citation type="journal article" date="2019" name="New Phytol.">
        <title>Comparative genomics reveals unique wood-decay strategies and fruiting body development in the Schizophyllaceae.</title>
        <authorList>
            <person name="Almasi E."/>
            <person name="Sahu N."/>
            <person name="Krizsan K."/>
            <person name="Balint B."/>
            <person name="Kovacs G.M."/>
            <person name="Kiss B."/>
            <person name="Cseklye J."/>
            <person name="Drula E."/>
            <person name="Henrissat B."/>
            <person name="Nagy I."/>
            <person name="Chovatia M."/>
            <person name="Adam C."/>
            <person name="LaButti K."/>
            <person name="Lipzen A."/>
            <person name="Riley R."/>
            <person name="Grigoriev I.V."/>
            <person name="Nagy L.G."/>
        </authorList>
    </citation>
    <scope>NUCLEOTIDE SEQUENCE [LARGE SCALE GENOMIC DNA]</scope>
    <source>
        <strain evidence="13 14">NL-1724</strain>
    </source>
</reference>
<evidence type="ECO:0000313" key="14">
    <source>
        <dbReference type="Proteomes" id="UP000320762"/>
    </source>
</evidence>
<evidence type="ECO:0000256" key="10">
    <source>
        <dbReference type="PIRSR" id="PIRSR601842-1"/>
    </source>
</evidence>
<evidence type="ECO:0000256" key="8">
    <source>
        <dbReference type="ARBA" id="ARBA00023049"/>
    </source>
</evidence>
<dbReference type="PANTHER" id="PTHR33478">
    <property type="entry name" value="EXTRACELLULAR METALLOPROTEINASE MEP"/>
    <property type="match status" value="1"/>
</dbReference>
<evidence type="ECO:0000256" key="7">
    <source>
        <dbReference type="ARBA" id="ARBA00022833"/>
    </source>
</evidence>
<dbReference type="GO" id="GO:0008270">
    <property type="term" value="F:zinc ion binding"/>
    <property type="evidence" value="ECO:0007669"/>
    <property type="project" value="InterPro"/>
</dbReference>
<sequence length="541" mass="58746">MFSFDRFSTTVVLALACSSVTGATPWVSPSSYSTHRIHQIGRSFTVESYHPPTTYKTFGEGLDDDHAARVRRDGIESTSVAFVAAQIGVDEAAVDFRSGYEGASGHFGYLRQTHVCVNNIAPSTPSVDIDSFISEVEAQLGGNFNDHSSFEYLARADGSVALVHVVQIRNEDTNAWYEAIVDAHSGELVSVTDFVADAAYTVVPINHQDPTQGLQTIYDPANIATSPYGWHGDGSGFESNDTSGNNVFAYSLVSGTALQSAEDLSFDYAYDIDAAPTDDDNVKAATVNAFYAFNTLHDVSYVYGFTESAFNFQLRNFDKGGAEGDRIPNVDGDVQNDFLIHEGAHGIVGRLTGGGTGRCVSTFEAAGLSEGWSDAMAEWIHWDSNAVTDFVIGAFATGNPNGLRRYPYSVSNVTNPLRYSSVTHLFEVHNVGEVWANMLHGVYLTLVSWDGWDADFKTNAASDAGNVVFMHLYMDGLALQPCNPTFIDARDAFIQADVNRYAGRHFCLLWHSFATRGLGLKAANYIDESSVPARCRPAITA</sequence>
<dbReference type="CDD" id="cd09596">
    <property type="entry name" value="M36"/>
    <property type="match status" value="1"/>
</dbReference>
<dbReference type="GO" id="GO:0006508">
    <property type="term" value="P:proteolysis"/>
    <property type="evidence" value="ECO:0007669"/>
    <property type="project" value="UniProtKB-KW"/>
</dbReference>
<protein>
    <recommendedName>
        <fullName evidence="12">Extracellular metalloproteinase</fullName>
        <ecNumber evidence="12">3.4.24.-</ecNumber>
    </recommendedName>
    <alternativeName>
        <fullName evidence="12">Fungalysin</fullName>
    </alternativeName>
</protein>
<evidence type="ECO:0000256" key="12">
    <source>
        <dbReference type="RuleBase" id="RU364017"/>
    </source>
</evidence>
<evidence type="ECO:0000256" key="4">
    <source>
        <dbReference type="ARBA" id="ARBA00022670"/>
    </source>
</evidence>
<evidence type="ECO:0000256" key="1">
    <source>
        <dbReference type="ARBA" id="ARBA00004613"/>
    </source>
</evidence>
<dbReference type="InterPro" id="IPR001842">
    <property type="entry name" value="Peptidase_M36"/>
</dbReference>
<name>A0A550CGZ1_9AGAR</name>
<evidence type="ECO:0000256" key="9">
    <source>
        <dbReference type="ARBA" id="ARBA00023145"/>
    </source>
</evidence>
<dbReference type="AlphaFoldDB" id="A0A550CGZ1"/>
<dbReference type="InterPro" id="IPR050371">
    <property type="entry name" value="Fungal_virulence_M36"/>
</dbReference>
<comment type="subcellular location">
    <subcellularLocation>
        <location evidence="1 12">Secreted</location>
    </subcellularLocation>
</comment>
<feature type="active site" evidence="10">
    <location>
        <position position="342"/>
    </location>
</feature>
<dbReference type="PROSITE" id="PS51257">
    <property type="entry name" value="PROKAR_LIPOPROTEIN"/>
    <property type="match status" value="1"/>
</dbReference>
<evidence type="ECO:0000256" key="5">
    <source>
        <dbReference type="ARBA" id="ARBA00022723"/>
    </source>
</evidence>
<gene>
    <name evidence="13" type="ORF">BD626DRAFT_493706</name>
</gene>
<dbReference type="OrthoDB" id="3227768at2759"/>
<dbReference type="Gene3D" id="1.10.390.10">
    <property type="entry name" value="Neutral Protease Domain 2"/>
    <property type="match status" value="1"/>
</dbReference>
<organism evidence="13 14">
    <name type="scientific">Schizophyllum amplum</name>
    <dbReference type="NCBI Taxonomy" id="97359"/>
    <lineage>
        <taxon>Eukaryota</taxon>
        <taxon>Fungi</taxon>
        <taxon>Dikarya</taxon>
        <taxon>Basidiomycota</taxon>
        <taxon>Agaricomycotina</taxon>
        <taxon>Agaricomycetes</taxon>
        <taxon>Agaricomycetidae</taxon>
        <taxon>Agaricales</taxon>
        <taxon>Schizophyllaceae</taxon>
        <taxon>Schizophyllum</taxon>
    </lineage>
</organism>
<dbReference type="Gene3D" id="3.10.170.10">
    <property type="match status" value="1"/>
</dbReference>
<dbReference type="EMBL" id="VDMD01000008">
    <property type="protein sequence ID" value="TRM64075.1"/>
    <property type="molecule type" value="Genomic_DNA"/>
</dbReference>
<keyword evidence="14" id="KW-1185">Reference proteome</keyword>
<evidence type="ECO:0000256" key="3">
    <source>
        <dbReference type="ARBA" id="ARBA00022525"/>
    </source>
</evidence>
<dbReference type="GO" id="GO:0005615">
    <property type="term" value="C:extracellular space"/>
    <property type="evidence" value="ECO:0007669"/>
    <property type="project" value="InterPro"/>
</dbReference>
<evidence type="ECO:0000313" key="13">
    <source>
        <dbReference type="EMBL" id="TRM64075.1"/>
    </source>
</evidence>
<keyword evidence="8 12" id="KW-0482">Metalloprotease</keyword>
<feature type="binding site" evidence="11">
    <location>
        <position position="341"/>
    </location>
    <ligand>
        <name>Zn(2+)</name>
        <dbReference type="ChEBI" id="CHEBI:29105"/>
        <note>catalytic</note>
    </ligand>
</feature>
<keyword evidence="7 11" id="KW-0862">Zinc</keyword>
<evidence type="ECO:0000256" key="6">
    <source>
        <dbReference type="ARBA" id="ARBA00022801"/>
    </source>
</evidence>
<dbReference type="SUPFAM" id="SSF55486">
    <property type="entry name" value="Metalloproteases ('zincins'), catalytic domain"/>
    <property type="match status" value="1"/>
</dbReference>
<dbReference type="Pfam" id="PF02128">
    <property type="entry name" value="Peptidase_M36"/>
    <property type="match status" value="2"/>
</dbReference>
<dbReference type="GO" id="GO:0004222">
    <property type="term" value="F:metalloendopeptidase activity"/>
    <property type="evidence" value="ECO:0007669"/>
    <property type="project" value="InterPro"/>
</dbReference>
<feature type="binding site" evidence="11">
    <location>
        <position position="345"/>
    </location>
    <ligand>
        <name>Zn(2+)</name>
        <dbReference type="ChEBI" id="CHEBI:29105"/>
        <note>catalytic</note>
    </ligand>
</feature>
<keyword evidence="12" id="KW-0732">Signal</keyword>
<feature type="binding site" evidence="11">
    <location>
        <position position="197"/>
    </location>
    <ligand>
        <name>Zn(2+)</name>
        <dbReference type="ChEBI" id="CHEBI:29105"/>
        <note>catalytic</note>
    </ligand>
</feature>
<keyword evidence="4 12" id="KW-0645">Protease</keyword>
<dbReference type="InterPro" id="IPR027268">
    <property type="entry name" value="Peptidase_M4/M1_CTD_sf"/>
</dbReference>
<feature type="chain" id="PRO_5022262239" description="Extracellular metalloproteinase" evidence="12">
    <location>
        <begin position="24"/>
        <end position="541"/>
    </location>
</feature>
<comment type="caution">
    <text evidence="13">The sequence shown here is derived from an EMBL/GenBank/DDBJ whole genome shotgun (WGS) entry which is preliminary data.</text>
</comment>
<dbReference type="EC" id="3.4.24.-" evidence="12"/>
<keyword evidence="5 11" id="KW-0479">Metal-binding</keyword>
<feature type="binding site" evidence="11">
    <location>
        <position position="370"/>
    </location>
    <ligand>
        <name>Zn(2+)</name>
        <dbReference type="ChEBI" id="CHEBI:29105"/>
        <note>catalytic</note>
    </ligand>
</feature>
<comment type="similarity">
    <text evidence="2 12">Belongs to the peptidase M36 family.</text>
</comment>
<feature type="signal peptide" evidence="12">
    <location>
        <begin position="1"/>
        <end position="23"/>
    </location>
</feature>
<keyword evidence="6 12" id="KW-0378">Hydrolase</keyword>
<evidence type="ECO:0000256" key="11">
    <source>
        <dbReference type="PIRSR" id="PIRSR601842-2"/>
    </source>
</evidence>
<accession>A0A550CGZ1</accession>